<feature type="domain" description="CN hydrolase" evidence="1">
    <location>
        <begin position="21"/>
        <end position="173"/>
    </location>
</feature>
<gene>
    <name evidence="2" type="ORF">METZ01_LOCUS397414</name>
</gene>
<dbReference type="AlphaFoldDB" id="A0A382VDV0"/>
<evidence type="ECO:0000259" key="1">
    <source>
        <dbReference type="Pfam" id="PF00795"/>
    </source>
</evidence>
<sequence length="179" mass="20153">MDPYLAVGLQTKIKHITSRQEVSRNLNHIGNMIDMVTHMCSLELPVRLIALGEGAIQGFVDEIMDLDQADYAKNMAAEIPGFETDFLGKYAKSKNTFIIGQLKEKLPDYPDRFFNTVFIIDDNGDVIYKHHKNIVVFVEHSTTPHDVYDQWIEQHGDSLEAFFPVAKTKIGNIAGTVGV</sequence>
<reference evidence="2" key="1">
    <citation type="submission" date="2018-05" db="EMBL/GenBank/DDBJ databases">
        <authorList>
            <person name="Lanie J.A."/>
            <person name="Ng W.-L."/>
            <person name="Kazmierczak K.M."/>
            <person name="Andrzejewski T.M."/>
            <person name="Davidsen T.M."/>
            <person name="Wayne K.J."/>
            <person name="Tettelin H."/>
            <person name="Glass J.I."/>
            <person name="Rusch D."/>
            <person name="Podicherti R."/>
            <person name="Tsui H.-C.T."/>
            <person name="Winkler M.E."/>
        </authorList>
    </citation>
    <scope>NUCLEOTIDE SEQUENCE</scope>
</reference>
<evidence type="ECO:0000313" key="2">
    <source>
        <dbReference type="EMBL" id="SVD44560.1"/>
    </source>
</evidence>
<accession>A0A382VDV0</accession>
<organism evidence="2">
    <name type="scientific">marine metagenome</name>
    <dbReference type="NCBI Taxonomy" id="408172"/>
    <lineage>
        <taxon>unclassified sequences</taxon>
        <taxon>metagenomes</taxon>
        <taxon>ecological metagenomes</taxon>
    </lineage>
</organism>
<dbReference type="Gene3D" id="3.60.110.10">
    <property type="entry name" value="Carbon-nitrogen hydrolase"/>
    <property type="match status" value="1"/>
</dbReference>
<dbReference type="InterPro" id="IPR036526">
    <property type="entry name" value="C-N_Hydrolase_sf"/>
</dbReference>
<dbReference type="Pfam" id="PF00795">
    <property type="entry name" value="CN_hydrolase"/>
    <property type="match status" value="1"/>
</dbReference>
<dbReference type="EMBL" id="UINC01151138">
    <property type="protein sequence ID" value="SVD44560.1"/>
    <property type="molecule type" value="Genomic_DNA"/>
</dbReference>
<dbReference type="InterPro" id="IPR003010">
    <property type="entry name" value="C-N_Hydrolase"/>
</dbReference>
<proteinExistence type="predicted"/>
<protein>
    <recommendedName>
        <fullName evidence="1">CN hydrolase domain-containing protein</fullName>
    </recommendedName>
</protein>
<name>A0A382VDV0_9ZZZZ</name>
<feature type="non-terminal residue" evidence="2">
    <location>
        <position position="179"/>
    </location>
</feature>
<dbReference type="SUPFAM" id="SSF56317">
    <property type="entry name" value="Carbon-nitrogen hydrolase"/>
    <property type="match status" value="1"/>
</dbReference>